<dbReference type="InterPro" id="IPR049203">
    <property type="entry name" value="DUF6818"/>
</dbReference>
<feature type="domain" description="DUF6818" evidence="2">
    <location>
        <begin position="32"/>
        <end position="106"/>
    </location>
</feature>
<name>A0A0H5R2E6_9EUKA</name>
<feature type="region of interest" description="Disordered" evidence="1">
    <location>
        <begin position="68"/>
        <end position="108"/>
    </location>
</feature>
<dbReference type="PANTHER" id="PTHR34409">
    <property type="entry name" value="SET DOMAIN-CONTAINING PROTEIN"/>
    <property type="match status" value="1"/>
</dbReference>
<sequence length="150" mass="16693">NEMSAKKPAGRGKGFTAPELDRLLSLIEVQLPLGGNSWDSLQHDYNRHLPSGWPIRDTQSLRRKYNCLRNSKKPTGDPECPDEVRRAKRAQRDIDAKSSVADLDDDGYNSLSMDDGLTDAEFDDDRGHEGLIFLRQVALGADKASPTQIV</sequence>
<dbReference type="PANTHER" id="PTHR34409:SF1">
    <property type="entry name" value="MYB-LIKE DOMAIN-CONTAINING PROTEIN"/>
    <property type="match status" value="1"/>
</dbReference>
<feature type="non-terminal residue" evidence="3">
    <location>
        <position position="1"/>
    </location>
</feature>
<feature type="compositionally biased region" description="Basic and acidic residues" evidence="1">
    <location>
        <begin position="82"/>
        <end position="96"/>
    </location>
</feature>
<accession>A0A0H5R2E6</accession>
<proteinExistence type="predicted"/>
<protein>
    <recommendedName>
        <fullName evidence="2">DUF6818 domain-containing protein</fullName>
    </recommendedName>
</protein>
<evidence type="ECO:0000256" key="1">
    <source>
        <dbReference type="SAM" id="MobiDB-lite"/>
    </source>
</evidence>
<dbReference type="Pfam" id="PF20681">
    <property type="entry name" value="DUF6818"/>
    <property type="match status" value="1"/>
</dbReference>
<evidence type="ECO:0000313" key="3">
    <source>
        <dbReference type="EMBL" id="CRZ02054.1"/>
    </source>
</evidence>
<dbReference type="EMBL" id="HACM01001612">
    <property type="protein sequence ID" value="CRZ02054.1"/>
    <property type="molecule type" value="Transcribed_RNA"/>
</dbReference>
<organism evidence="3">
    <name type="scientific">Spongospora subterranea</name>
    <dbReference type="NCBI Taxonomy" id="70186"/>
    <lineage>
        <taxon>Eukaryota</taxon>
        <taxon>Sar</taxon>
        <taxon>Rhizaria</taxon>
        <taxon>Endomyxa</taxon>
        <taxon>Phytomyxea</taxon>
        <taxon>Plasmodiophorida</taxon>
        <taxon>Plasmodiophoridae</taxon>
        <taxon>Spongospora</taxon>
    </lineage>
</organism>
<dbReference type="AlphaFoldDB" id="A0A0H5R2E6"/>
<reference evidence="3" key="1">
    <citation type="submission" date="2015-04" db="EMBL/GenBank/DDBJ databases">
        <title>The genome sequence of the plant pathogenic Rhizarian Plasmodiophora brassicae reveals insights in its biotrophic life cycle and the origin of chitin synthesis.</title>
        <authorList>
            <person name="Schwelm A."/>
            <person name="Fogelqvist J."/>
            <person name="Knaust A."/>
            <person name="Julke S."/>
            <person name="Lilja T."/>
            <person name="Dhandapani V."/>
            <person name="Bonilla-Rosso G."/>
            <person name="Karlsson M."/>
            <person name="Shevchenko A."/>
            <person name="Choi S.R."/>
            <person name="Kim H.G."/>
            <person name="Park J.Y."/>
            <person name="Lim Y.P."/>
            <person name="Ludwig-Muller J."/>
            <person name="Dixelius C."/>
        </authorList>
    </citation>
    <scope>NUCLEOTIDE SEQUENCE</scope>
    <source>
        <tissue evidence="3">Potato root galls</tissue>
    </source>
</reference>
<evidence type="ECO:0000259" key="2">
    <source>
        <dbReference type="Pfam" id="PF20681"/>
    </source>
</evidence>